<keyword evidence="4" id="KW-0418">Kinase</keyword>
<evidence type="ECO:0000313" key="5">
    <source>
        <dbReference type="Proteomes" id="UP001199916"/>
    </source>
</evidence>
<feature type="domain" description="Protein kinase" evidence="3">
    <location>
        <begin position="108"/>
        <end position="437"/>
    </location>
</feature>
<dbReference type="Pfam" id="PF03109">
    <property type="entry name" value="ABC1"/>
    <property type="match status" value="1"/>
</dbReference>
<keyword evidence="2" id="KW-1133">Transmembrane helix</keyword>
<dbReference type="EMBL" id="JAJNBZ010000003">
    <property type="protein sequence ID" value="MCE5169059.1"/>
    <property type="molecule type" value="Genomic_DNA"/>
</dbReference>
<name>A0ABS8YHR6_9BACL</name>
<dbReference type="InterPro" id="IPR000719">
    <property type="entry name" value="Prot_kinase_dom"/>
</dbReference>
<gene>
    <name evidence="4" type="ORF">LQV63_07015</name>
</gene>
<protein>
    <submittedName>
        <fullName evidence="4">AarF/ABC1/UbiB kinase family protein</fullName>
    </submittedName>
</protein>
<reference evidence="4 5" key="1">
    <citation type="submission" date="2021-11" db="EMBL/GenBank/DDBJ databases">
        <title>Draft genome sequence of Paenibacillus profundus YoMME, a new Gram-positive bacteria with exoelectrogenic properties.</title>
        <authorList>
            <person name="Hubenova Y."/>
            <person name="Hubenova E."/>
            <person name="Manasiev Y."/>
            <person name="Peykov S."/>
            <person name="Mitov M."/>
        </authorList>
    </citation>
    <scope>NUCLEOTIDE SEQUENCE [LARGE SCALE GENOMIC DNA]</scope>
    <source>
        <strain evidence="4 5">YoMME</strain>
    </source>
</reference>
<keyword evidence="4" id="KW-0808">Transferase</keyword>
<keyword evidence="5" id="KW-1185">Reference proteome</keyword>
<dbReference type="InterPro" id="IPR011009">
    <property type="entry name" value="Kinase-like_dom_sf"/>
</dbReference>
<evidence type="ECO:0000313" key="4">
    <source>
        <dbReference type="EMBL" id="MCE5169059.1"/>
    </source>
</evidence>
<dbReference type="CDD" id="cd05121">
    <property type="entry name" value="ABC1_ADCK3-like"/>
    <property type="match status" value="1"/>
</dbReference>
<dbReference type="PANTHER" id="PTHR10566">
    <property type="entry name" value="CHAPERONE-ACTIVITY OF BC1 COMPLEX CABC1 -RELATED"/>
    <property type="match status" value="1"/>
</dbReference>
<dbReference type="InterPro" id="IPR004147">
    <property type="entry name" value="ABC1_dom"/>
</dbReference>
<keyword evidence="2" id="KW-0472">Membrane</keyword>
<keyword evidence="2" id="KW-0812">Transmembrane</keyword>
<accession>A0ABS8YHR6</accession>
<feature type="transmembrane region" description="Helical" evidence="2">
    <location>
        <begin position="516"/>
        <end position="536"/>
    </location>
</feature>
<evidence type="ECO:0000256" key="2">
    <source>
        <dbReference type="SAM" id="Phobius"/>
    </source>
</evidence>
<dbReference type="Proteomes" id="UP001199916">
    <property type="component" value="Unassembled WGS sequence"/>
</dbReference>
<evidence type="ECO:0000256" key="1">
    <source>
        <dbReference type="ARBA" id="ARBA00009670"/>
    </source>
</evidence>
<evidence type="ECO:0000259" key="3">
    <source>
        <dbReference type="PROSITE" id="PS50011"/>
    </source>
</evidence>
<dbReference type="RefSeq" id="WP_233696216.1">
    <property type="nucleotide sequence ID" value="NZ_JAJNBZ010000003.1"/>
</dbReference>
<organism evidence="4 5">
    <name type="scientific">Paenibacillus profundus</name>
    <dbReference type="NCBI Taxonomy" id="1173085"/>
    <lineage>
        <taxon>Bacteria</taxon>
        <taxon>Bacillati</taxon>
        <taxon>Bacillota</taxon>
        <taxon>Bacilli</taxon>
        <taxon>Bacillales</taxon>
        <taxon>Paenibacillaceae</taxon>
        <taxon>Paenibacillus</taxon>
    </lineage>
</organism>
<dbReference type="SUPFAM" id="SSF56112">
    <property type="entry name" value="Protein kinase-like (PK-like)"/>
    <property type="match status" value="1"/>
</dbReference>
<feature type="transmembrane region" description="Helical" evidence="2">
    <location>
        <begin position="482"/>
        <end position="504"/>
    </location>
</feature>
<dbReference type="Gene3D" id="1.10.510.10">
    <property type="entry name" value="Transferase(Phosphotransferase) domain 1"/>
    <property type="match status" value="1"/>
</dbReference>
<dbReference type="GO" id="GO:0016301">
    <property type="term" value="F:kinase activity"/>
    <property type="evidence" value="ECO:0007669"/>
    <property type="project" value="UniProtKB-KW"/>
</dbReference>
<dbReference type="PROSITE" id="PS50011">
    <property type="entry name" value="PROTEIN_KINASE_DOM"/>
    <property type="match status" value="1"/>
</dbReference>
<dbReference type="InterPro" id="IPR050154">
    <property type="entry name" value="UbiB_kinase"/>
</dbReference>
<proteinExistence type="inferred from homology"/>
<comment type="caution">
    <text evidence="4">The sequence shown here is derived from an EMBL/GenBank/DDBJ whole genome shotgun (WGS) entry which is preliminary data.</text>
</comment>
<sequence>MALMRHGFGYMVEEIGLFHVLSLPRRMITRKAPETKTVGERIRLVLEELGPAFIKLGQLLSTRSDLFPDSVIRELIKLQDQVPPFPAHEARRIIEAELRMSIGDIFSSFEDVPVAAASIGQVHLAKLHSGEAVAIKVQRPGIHPVIERDMEIVKGLIAIAEKRWTWVAEYQIPQMIEEFSKSMKAELDYSHEGRNTEKIARQFLHSADIHIPRIYWQHTSSHVLTMEYVQGVKLNRHEDIVAHGHDLKAIAERFVHAMLHQMFIEGLFHADPHPGNLLVLDDGRLAFLDFGMVGRLSSDMKEHLSDLIISLMRQRTDGIIRAIAGLGVVPDRTDMTRLKRDLDRLRAQYYDIPFTDISLGQSLHDLFAVAQRHRITLPPDLIMLAKALITMEGVVEELDPTLSILDMAEPFGRKLLLEKYSPRRVRKKLLGGASDFLQALTDLPKQANQLARILSSGKVKVEVELPDLDYTLHKFDQISNRLSFSIVLLAFSIIMVGLIVGSSLSRKPTLLWDVPAIEIGFIVAAFMFLWLLYAIFKSGRF</sequence>
<dbReference type="PANTHER" id="PTHR10566:SF113">
    <property type="entry name" value="PROTEIN ACTIVITY OF BC1 COMPLEX KINASE 7, CHLOROPLASTIC"/>
    <property type="match status" value="1"/>
</dbReference>
<comment type="similarity">
    <text evidence="1">Belongs to the protein kinase superfamily. ADCK protein kinase family.</text>
</comment>